<protein>
    <submittedName>
        <fullName evidence="2">Very-short-patch-repair endonuclease</fullName>
    </submittedName>
</protein>
<sequence length="116" mass="13235">MDAPNKTQARARELRRNLTLPEVLLWQALRKRGLCGARFRRQHPIGPYILDFYCDAARLAVEIDGSSHDTPDQARHDARRTDWLNRRGVAVLRIPARDVLTDLAGVLEEIGLRLKA</sequence>
<feature type="domain" description="DUF559" evidence="1">
    <location>
        <begin position="6"/>
        <end position="114"/>
    </location>
</feature>
<dbReference type="InterPro" id="IPR047216">
    <property type="entry name" value="Endonuclease_DUF559_bact"/>
</dbReference>
<dbReference type="GO" id="GO:0004519">
    <property type="term" value="F:endonuclease activity"/>
    <property type="evidence" value="ECO:0007669"/>
    <property type="project" value="UniProtKB-KW"/>
</dbReference>
<dbReference type="CDD" id="cd01038">
    <property type="entry name" value="Endonuclease_DUF559"/>
    <property type="match status" value="1"/>
</dbReference>
<evidence type="ECO:0000259" key="1">
    <source>
        <dbReference type="Pfam" id="PF04480"/>
    </source>
</evidence>
<keyword evidence="2" id="KW-0378">Hydrolase</keyword>
<keyword evidence="2" id="KW-0540">Nuclease</keyword>
<keyword evidence="2" id="KW-0255">Endonuclease</keyword>
<gene>
    <name evidence="2" type="ORF">GGQ93_001141</name>
</gene>
<keyword evidence="3" id="KW-1185">Reference proteome</keyword>
<dbReference type="InterPro" id="IPR011335">
    <property type="entry name" value="Restrct_endonuc-II-like"/>
</dbReference>
<dbReference type="InterPro" id="IPR007569">
    <property type="entry name" value="DUF559"/>
</dbReference>
<dbReference type="Proteomes" id="UP000527324">
    <property type="component" value="Unassembled WGS sequence"/>
</dbReference>
<dbReference type="PANTHER" id="PTHR38590">
    <property type="entry name" value="BLL0828 PROTEIN"/>
    <property type="match status" value="1"/>
</dbReference>
<dbReference type="EMBL" id="JACHOQ010000002">
    <property type="protein sequence ID" value="MBB5739439.1"/>
    <property type="molecule type" value="Genomic_DNA"/>
</dbReference>
<dbReference type="PANTHER" id="PTHR38590:SF1">
    <property type="entry name" value="BLL0828 PROTEIN"/>
    <property type="match status" value="1"/>
</dbReference>
<evidence type="ECO:0000313" key="3">
    <source>
        <dbReference type="Proteomes" id="UP000527324"/>
    </source>
</evidence>
<comment type="caution">
    <text evidence="2">The sequence shown here is derived from an EMBL/GenBank/DDBJ whole genome shotgun (WGS) entry which is preliminary data.</text>
</comment>
<name>A0A7W9F9W7_9CAUL</name>
<organism evidence="2 3">
    <name type="scientific">Brevundimonas aurantiaca</name>
    <dbReference type="NCBI Taxonomy" id="74316"/>
    <lineage>
        <taxon>Bacteria</taxon>
        <taxon>Pseudomonadati</taxon>
        <taxon>Pseudomonadota</taxon>
        <taxon>Alphaproteobacteria</taxon>
        <taxon>Caulobacterales</taxon>
        <taxon>Caulobacteraceae</taxon>
        <taxon>Brevundimonas</taxon>
    </lineage>
</organism>
<dbReference type="SUPFAM" id="SSF52980">
    <property type="entry name" value="Restriction endonuclease-like"/>
    <property type="match status" value="1"/>
</dbReference>
<proteinExistence type="predicted"/>
<dbReference type="AlphaFoldDB" id="A0A7W9F9W7"/>
<dbReference type="RefSeq" id="WP_183215657.1">
    <property type="nucleotide sequence ID" value="NZ_CAJFZW010000051.1"/>
</dbReference>
<evidence type="ECO:0000313" key="2">
    <source>
        <dbReference type="EMBL" id="MBB5739439.1"/>
    </source>
</evidence>
<dbReference type="Gene3D" id="3.40.960.10">
    <property type="entry name" value="VSR Endonuclease"/>
    <property type="match status" value="1"/>
</dbReference>
<dbReference type="Pfam" id="PF04480">
    <property type="entry name" value="DUF559"/>
    <property type="match status" value="1"/>
</dbReference>
<accession>A0A7W9F9W7</accession>
<reference evidence="2 3" key="1">
    <citation type="submission" date="2020-08" db="EMBL/GenBank/DDBJ databases">
        <title>Genomic Encyclopedia of Type Strains, Phase IV (KMG-IV): sequencing the most valuable type-strain genomes for metagenomic binning, comparative biology and taxonomic classification.</title>
        <authorList>
            <person name="Goeker M."/>
        </authorList>
    </citation>
    <scope>NUCLEOTIDE SEQUENCE [LARGE SCALE GENOMIC DNA]</scope>
    <source>
        <strain evidence="2 3">DSM 4731</strain>
    </source>
</reference>